<keyword evidence="1" id="KW-1133">Transmembrane helix</keyword>
<accession>A0ABU9RH57</accession>
<feature type="transmembrane region" description="Helical" evidence="1">
    <location>
        <begin position="66"/>
        <end position="87"/>
    </location>
</feature>
<dbReference type="RefSeq" id="WP_342959896.1">
    <property type="nucleotide sequence ID" value="NZ_JAZHGA010000197.1"/>
</dbReference>
<dbReference type="InterPro" id="IPR043739">
    <property type="entry name" value="DUF5684"/>
</dbReference>
<dbReference type="Proteomes" id="UP001481677">
    <property type="component" value="Unassembled WGS sequence"/>
</dbReference>
<sequence length="116" mass="12597">MLTSSITDQTSIFALSGTTSLIGLAIYVVAVVALWKVFTKAGYAGWLAIIPIVNIVYLTKIAGFSGWFALLYLIPIVNVVFHVIVSVRVGRAFGHGIVFSIFLLWIFAFVGFLIIG</sequence>
<evidence type="ECO:0000313" key="3">
    <source>
        <dbReference type="Proteomes" id="UP001481677"/>
    </source>
</evidence>
<feature type="transmembrane region" description="Helical" evidence="1">
    <location>
        <begin position="12"/>
        <end position="35"/>
    </location>
</feature>
<gene>
    <name evidence="2" type="ORF">V4C56_43185</name>
</gene>
<feature type="transmembrane region" description="Helical" evidence="1">
    <location>
        <begin position="93"/>
        <end position="115"/>
    </location>
</feature>
<dbReference type="EMBL" id="JAZHGA010000197">
    <property type="protein sequence ID" value="MEM5346406.1"/>
    <property type="molecule type" value="Genomic_DNA"/>
</dbReference>
<dbReference type="Pfam" id="PF18936">
    <property type="entry name" value="DUF5684"/>
    <property type="match status" value="1"/>
</dbReference>
<name>A0ABU9RH57_9BURK</name>
<evidence type="ECO:0000256" key="1">
    <source>
        <dbReference type="SAM" id="Phobius"/>
    </source>
</evidence>
<evidence type="ECO:0000313" key="2">
    <source>
        <dbReference type="EMBL" id="MEM5346406.1"/>
    </source>
</evidence>
<comment type="caution">
    <text evidence="2">The sequence shown here is derived from an EMBL/GenBank/DDBJ whole genome shotgun (WGS) entry which is preliminary data.</text>
</comment>
<keyword evidence="1" id="KW-0472">Membrane</keyword>
<organism evidence="2 3">
    <name type="scientific">Paraburkholderia azotifigens</name>
    <dbReference type="NCBI Taxonomy" id="2057004"/>
    <lineage>
        <taxon>Bacteria</taxon>
        <taxon>Pseudomonadati</taxon>
        <taxon>Pseudomonadota</taxon>
        <taxon>Betaproteobacteria</taxon>
        <taxon>Burkholderiales</taxon>
        <taxon>Burkholderiaceae</taxon>
        <taxon>Paraburkholderia</taxon>
    </lineage>
</organism>
<reference evidence="2 3" key="1">
    <citation type="submission" date="2024-01" db="EMBL/GenBank/DDBJ databases">
        <title>The diversity of rhizobia nodulating Mimosa spp. in eleven states of Brazil covering several biomes is determined by host plant, location, and edaphic factors.</title>
        <authorList>
            <person name="Rouws L."/>
            <person name="Barauna A."/>
            <person name="Beukes C."/>
            <person name="De Faria S.M."/>
            <person name="Gross E."/>
            <person name="Dos Reis Junior F.B."/>
            <person name="Simon M."/>
            <person name="Maluk M."/>
            <person name="Odee D.W."/>
            <person name="Kenicer G."/>
            <person name="Young J.P.W."/>
            <person name="Reis V.M."/>
            <person name="Zilli J."/>
            <person name="James E.K."/>
        </authorList>
    </citation>
    <scope>NUCLEOTIDE SEQUENCE [LARGE SCALE GENOMIC DNA]</scope>
    <source>
        <strain evidence="2 3">JPY530</strain>
    </source>
</reference>
<feature type="non-terminal residue" evidence="2">
    <location>
        <position position="116"/>
    </location>
</feature>
<proteinExistence type="predicted"/>
<protein>
    <submittedName>
        <fullName evidence="2">DUF5684 domain-containing protein</fullName>
    </submittedName>
</protein>
<keyword evidence="3" id="KW-1185">Reference proteome</keyword>
<feature type="transmembrane region" description="Helical" evidence="1">
    <location>
        <begin position="41"/>
        <end position="59"/>
    </location>
</feature>
<keyword evidence="1" id="KW-0812">Transmembrane</keyword>